<organism evidence="1">
    <name type="scientific">Timema poppense</name>
    <name type="common">Walking stick</name>
    <dbReference type="NCBI Taxonomy" id="170557"/>
    <lineage>
        <taxon>Eukaryota</taxon>
        <taxon>Metazoa</taxon>
        <taxon>Ecdysozoa</taxon>
        <taxon>Arthropoda</taxon>
        <taxon>Hexapoda</taxon>
        <taxon>Insecta</taxon>
        <taxon>Pterygota</taxon>
        <taxon>Neoptera</taxon>
        <taxon>Polyneoptera</taxon>
        <taxon>Phasmatodea</taxon>
        <taxon>Timematodea</taxon>
        <taxon>Timematoidea</taxon>
        <taxon>Timematidae</taxon>
        <taxon>Timema</taxon>
    </lineage>
</organism>
<sequence length="230" mass="25122">MHVSLVQLAQRVLLPHCACVYRHHFASYAPLFVDFVDVEVDHMDCGVSCGLEVFANVISKQFLLQYHLGGTSAPAPEEETGGLDVWVVGLTASTPSSPMASLVLTDSSQLTSDGFEKLPDQIMYPYTEICDLQKHIPSSFTLSDYNMALSWDLHGSGTKKATLLGPRLKGTVFQDESALNKAVNRLILETDGLTNSNAETIDEPATLTKGSAQGTSNGMWSFYNKLMTKR</sequence>
<protein>
    <submittedName>
        <fullName evidence="1">Uncharacterized protein</fullName>
    </submittedName>
</protein>
<dbReference type="EMBL" id="OD005794">
    <property type="protein sequence ID" value="CAD7412114.1"/>
    <property type="molecule type" value="Genomic_DNA"/>
</dbReference>
<accession>A0A7R9DCC2</accession>
<gene>
    <name evidence="1" type="ORF">TPSB3V08_LOCUS8242</name>
</gene>
<dbReference type="AlphaFoldDB" id="A0A7R9DCC2"/>
<proteinExistence type="predicted"/>
<name>A0A7R9DCC2_TIMPO</name>
<evidence type="ECO:0000313" key="1">
    <source>
        <dbReference type="EMBL" id="CAD7412114.1"/>
    </source>
</evidence>
<reference evidence="1" key="1">
    <citation type="submission" date="2020-11" db="EMBL/GenBank/DDBJ databases">
        <authorList>
            <person name="Tran Van P."/>
        </authorList>
    </citation>
    <scope>NUCLEOTIDE SEQUENCE</scope>
</reference>